<name>A0A7J6VUG1_THATH</name>
<evidence type="ECO:0000256" key="1">
    <source>
        <dbReference type="ARBA" id="ARBA00010820"/>
    </source>
</evidence>
<dbReference type="OrthoDB" id="661680at2759"/>
<feature type="compositionally biased region" description="Polar residues" evidence="2">
    <location>
        <begin position="39"/>
        <end position="63"/>
    </location>
</feature>
<protein>
    <submittedName>
        <fullName evidence="4">Storekeeper protein</fullName>
    </submittedName>
</protein>
<comment type="caution">
    <text evidence="4">The sequence shown here is derived from an EMBL/GenBank/DDBJ whole genome shotgun (WGS) entry which is preliminary data.</text>
</comment>
<feature type="compositionally biased region" description="Acidic residues" evidence="2">
    <location>
        <begin position="69"/>
        <end position="87"/>
    </location>
</feature>
<evidence type="ECO:0000313" key="5">
    <source>
        <dbReference type="Proteomes" id="UP000554482"/>
    </source>
</evidence>
<evidence type="ECO:0000313" key="4">
    <source>
        <dbReference type="EMBL" id="KAF5188032.1"/>
    </source>
</evidence>
<reference evidence="4 5" key="1">
    <citation type="submission" date="2020-06" db="EMBL/GenBank/DDBJ databases">
        <title>Transcriptomic and genomic resources for Thalictrum thalictroides and T. hernandezii: Facilitating candidate gene discovery in an emerging model plant lineage.</title>
        <authorList>
            <person name="Arias T."/>
            <person name="Riano-Pachon D.M."/>
            <person name="Di Stilio V.S."/>
        </authorList>
    </citation>
    <scope>NUCLEOTIDE SEQUENCE [LARGE SCALE GENOMIC DNA]</scope>
    <source>
        <strain evidence="5">cv. WT478/WT964</strain>
        <tissue evidence="4">Leaves</tissue>
    </source>
</reference>
<dbReference type="PANTHER" id="PTHR31662">
    <property type="entry name" value="BNAANNG10740D PROTEIN-RELATED"/>
    <property type="match status" value="1"/>
</dbReference>
<comment type="similarity">
    <text evidence="1">Belongs to the GeBP family.</text>
</comment>
<gene>
    <name evidence="4" type="ORF">FRX31_022381</name>
</gene>
<dbReference type="AlphaFoldDB" id="A0A7J6VUG1"/>
<dbReference type="GO" id="GO:0006355">
    <property type="term" value="P:regulation of DNA-templated transcription"/>
    <property type="evidence" value="ECO:0007669"/>
    <property type="project" value="InterPro"/>
</dbReference>
<feature type="compositionally biased region" description="Low complexity" evidence="2">
    <location>
        <begin position="10"/>
        <end position="23"/>
    </location>
</feature>
<evidence type="ECO:0000256" key="2">
    <source>
        <dbReference type="SAM" id="MobiDB-lite"/>
    </source>
</evidence>
<keyword evidence="5" id="KW-1185">Reference proteome</keyword>
<dbReference type="Proteomes" id="UP000554482">
    <property type="component" value="Unassembled WGS sequence"/>
</dbReference>
<proteinExistence type="inferred from homology"/>
<organism evidence="4 5">
    <name type="scientific">Thalictrum thalictroides</name>
    <name type="common">Rue-anemone</name>
    <name type="synonym">Anemone thalictroides</name>
    <dbReference type="NCBI Taxonomy" id="46969"/>
    <lineage>
        <taxon>Eukaryota</taxon>
        <taxon>Viridiplantae</taxon>
        <taxon>Streptophyta</taxon>
        <taxon>Embryophyta</taxon>
        <taxon>Tracheophyta</taxon>
        <taxon>Spermatophyta</taxon>
        <taxon>Magnoliopsida</taxon>
        <taxon>Ranunculales</taxon>
        <taxon>Ranunculaceae</taxon>
        <taxon>Thalictroideae</taxon>
        <taxon>Thalictrum</taxon>
    </lineage>
</organism>
<evidence type="ECO:0000259" key="3">
    <source>
        <dbReference type="Pfam" id="PF04504"/>
    </source>
</evidence>
<feature type="region of interest" description="Disordered" evidence="2">
    <location>
        <begin position="1"/>
        <end position="172"/>
    </location>
</feature>
<dbReference type="InterPro" id="IPR053932">
    <property type="entry name" value="GeBP-like_DBD"/>
</dbReference>
<sequence length="425" mass="46626">MPSKRPSLLEENPPSVSSSGSSSEGEEDDSHGEEELTPIKSSSTIPNSNSIQTPNSVTQSIALSNGGNDDGEDDSTDDDESGSESDDSTQNNPISPTSPALDIKPISSKPMTEPPKPKKPDNSVGKRSLETDGDEKDSRKAKKKKKVSDLVEEDHETEKKSGGGGDHSKKFQKLWTEQDEIDILKGMVDFKKTKGDPTAQVGAFYDFLKNDLRSDVSKIQLQSKIRTLKRKYTNTLKRAKQPGEDPEISKPHEAYVYKLSKKVWLGEVGKDDEGDTKSVGVTVPSVDEKSKQKSKKVKVSDGLASSKNVKVSDRLASCEATVTDLPTNSAPVVMKTEDVGIACENPYLKQSFMVGNNSMLPVVPPALGQFFYNRRSDLIESSNASELDKKWKNVMIAETEAYIDRLELVKEQTKMMLDKLKSSNC</sequence>
<dbReference type="EMBL" id="JABWDY010027278">
    <property type="protein sequence ID" value="KAF5188032.1"/>
    <property type="molecule type" value="Genomic_DNA"/>
</dbReference>
<dbReference type="PANTHER" id="PTHR31662:SF33">
    <property type="entry name" value="DNA-BINDING STOREKEEPER PROTEIN TRANSCRIPTIONAL REGULATOR-LIKE PROTEIN"/>
    <property type="match status" value="1"/>
</dbReference>
<dbReference type="GO" id="GO:0005634">
    <property type="term" value="C:nucleus"/>
    <property type="evidence" value="ECO:0007669"/>
    <property type="project" value="TreeGrafter"/>
</dbReference>
<feature type="domain" description="Glabrous enhancer-binding protein-like DBD" evidence="3">
    <location>
        <begin position="171"/>
        <end position="264"/>
    </location>
</feature>
<feature type="compositionally biased region" description="Acidic residues" evidence="2">
    <location>
        <begin position="24"/>
        <end position="36"/>
    </location>
</feature>
<dbReference type="InterPro" id="IPR007592">
    <property type="entry name" value="GEBP"/>
</dbReference>
<dbReference type="Pfam" id="PF04504">
    <property type="entry name" value="GeBP-like_DBD"/>
    <property type="match status" value="1"/>
</dbReference>
<feature type="compositionally biased region" description="Basic and acidic residues" evidence="2">
    <location>
        <begin position="156"/>
        <end position="169"/>
    </location>
</feature>
<feature type="region of interest" description="Disordered" evidence="2">
    <location>
        <begin position="272"/>
        <end position="294"/>
    </location>
</feature>
<accession>A0A7J6VUG1</accession>